<evidence type="ECO:0000256" key="1">
    <source>
        <dbReference type="ARBA" id="ARBA00023015"/>
    </source>
</evidence>
<evidence type="ECO:0000313" key="6">
    <source>
        <dbReference type="EMBL" id="SEH90602.1"/>
    </source>
</evidence>
<dbReference type="SMART" id="SM00347">
    <property type="entry name" value="HTH_MARR"/>
    <property type="match status" value="1"/>
</dbReference>
<dbReference type="PANTHER" id="PTHR39515:SF2">
    <property type="entry name" value="HTH-TYPE TRANSCRIPTIONAL REGULATOR RV0880"/>
    <property type="match status" value="1"/>
</dbReference>
<keyword evidence="3" id="KW-0804">Transcription</keyword>
<dbReference type="InterPro" id="IPR023187">
    <property type="entry name" value="Tscrpt_reg_MarR-type_CS"/>
</dbReference>
<dbReference type="STRING" id="370526.SAMN04489835_5503"/>
<dbReference type="PROSITE" id="PS50995">
    <property type="entry name" value="HTH_MARR_2"/>
    <property type="match status" value="1"/>
</dbReference>
<evidence type="ECO:0000313" key="7">
    <source>
        <dbReference type="Proteomes" id="UP000182915"/>
    </source>
</evidence>
<name>A0A1H6M085_MYCRU</name>
<dbReference type="RefSeq" id="WP_083409886.1">
    <property type="nucleotide sequence ID" value="NZ_LT629971.1"/>
</dbReference>
<keyword evidence="1" id="KW-0805">Transcription regulation</keyword>
<sequence>MDDTSVRELAGVLHELAWRIARLGPAKAGVEPLPSSELAVLRAIMDRPGSSVSEVAAQIAMQSSNVSAAVRSLAERGLVDKRQHQHDRRISVLQPSSRALAEREAIDDAVLGTVTAALTPLAPDSVAALLNAIPAMRELTREVVASGRAAQVTHPEPRNVRQPGASRASAPARPRSPT</sequence>
<reference evidence="7" key="1">
    <citation type="submission" date="2016-10" db="EMBL/GenBank/DDBJ databases">
        <authorList>
            <person name="Varghese N."/>
            <person name="Submissions S."/>
        </authorList>
    </citation>
    <scope>NUCLEOTIDE SEQUENCE [LARGE SCALE GENOMIC DNA]</scope>
    <source>
        <strain evidence="7">DSM 45405</strain>
    </source>
</reference>
<feature type="compositionally biased region" description="Low complexity" evidence="4">
    <location>
        <begin position="165"/>
        <end position="178"/>
    </location>
</feature>
<dbReference type="InterPro" id="IPR036390">
    <property type="entry name" value="WH_DNA-bd_sf"/>
</dbReference>
<evidence type="ECO:0000259" key="5">
    <source>
        <dbReference type="PROSITE" id="PS50995"/>
    </source>
</evidence>
<dbReference type="GO" id="GO:0003677">
    <property type="term" value="F:DNA binding"/>
    <property type="evidence" value="ECO:0007669"/>
    <property type="project" value="UniProtKB-KW"/>
</dbReference>
<organism evidence="6 7">
    <name type="scientific">Mycolicibacterium rutilum</name>
    <name type="common">Mycobacterium rutilum</name>
    <dbReference type="NCBI Taxonomy" id="370526"/>
    <lineage>
        <taxon>Bacteria</taxon>
        <taxon>Bacillati</taxon>
        <taxon>Actinomycetota</taxon>
        <taxon>Actinomycetes</taxon>
        <taxon>Mycobacteriales</taxon>
        <taxon>Mycobacteriaceae</taxon>
        <taxon>Mycolicibacterium</taxon>
    </lineage>
</organism>
<dbReference type="Proteomes" id="UP000182915">
    <property type="component" value="Chromosome I"/>
</dbReference>
<gene>
    <name evidence="6" type="ORF">SAMN04489835_5503</name>
</gene>
<dbReference type="Pfam" id="PF12802">
    <property type="entry name" value="MarR_2"/>
    <property type="match status" value="1"/>
</dbReference>
<proteinExistence type="predicted"/>
<evidence type="ECO:0000256" key="3">
    <source>
        <dbReference type="ARBA" id="ARBA00023163"/>
    </source>
</evidence>
<accession>A0A1H6M085</accession>
<dbReference type="GO" id="GO:0003700">
    <property type="term" value="F:DNA-binding transcription factor activity"/>
    <property type="evidence" value="ECO:0007669"/>
    <property type="project" value="InterPro"/>
</dbReference>
<dbReference type="InterPro" id="IPR036388">
    <property type="entry name" value="WH-like_DNA-bd_sf"/>
</dbReference>
<dbReference type="InterPro" id="IPR052526">
    <property type="entry name" value="HTH-type_Bedaq_tolerance"/>
</dbReference>
<dbReference type="PANTHER" id="PTHR39515">
    <property type="entry name" value="CONSERVED PROTEIN"/>
    <property type="match status" value="1"/>
</dbReference>
<protein>
    <submittedName>
        <fullName evidence="6">DNA-binding transcriptional regulator, MarR family</fullName>
    </submittedName>
</protein>
<keyword evidence="2 6" id="KW-0238">DNA-binding</keyword>
<evidence type="ECO:0000256" key="2">
    <source>
        <dbReference type="ARBA" id="ARBA00023125"/>
    </source>
</evidence>
<dbReference type="EMBL" id="LT629971">
    <property type="protein sequence ID" value="SEH90602.1"/>
    <property type="molecule type" value="Genomic_DNA"/>
</dbReference>
<evidence type="ECO:0000256" key="4">
    <source>
        <dbReference type="SAM" id="MobiDB-lite"/>
    </source>
</evidence>
<feature type="domain" description="HTH marR-type" evidence="5">
    <location>
        <begin position="6"/>
        <end position="138"/>
    </location>
</feature>
<dbReference type="PROSITE" id="PS01117">
    <property type="entry name" value="HTH_MARR_1"/>
    <property type="match status" value="1"/>
</dbReference>
<feature type="region of interest" description="Disordered" evidence="4">
    <location>
        <begin position="145"/>
        <end position="178"/>
    </location>
</feature>
<dbReference type="SUPFAM" id="SSF46785">
    <property type="entry name" value="Winged helix' DNA-binding domain"/>
    <property type="match status" value="1"/>
</dbReference>
<dbReference type="OrthoDB" id="4947868at2"/>
<dbReference type="InterPro" id="IPR000835">
    <property type="entry name" value="HTH_MarR-typ"/>
</dbReference>
<dbReference type="AlphaFoldDB" id="A0A1H6M085"/>
<dbReference type="Gene3D" id="1.10.10.10">
    <property type="entry name" value="Winged helix-like DNA-binding domain superfamily/Winged helix DNA-binding domain"/>
    <property type="match status" value="1"/>
</dbReference>
<keyword evidence="7" id="KW-1185">Reference proteome</keyword>